<sequence>MKRITAVRAAAVALMLVITVGAAPAAVSSPPPPPAAPVEDCGHTDATSTTLLGRGGQREPDLGEVHEDLPASAVNKASKNFRATVPVYFHVITDGSTGALTATQIATQIAVLNATFAGAEGGARTGFSFTLAGVTRTDNAAWFAAKPGGVNEDSMKRALHQGGPNALNLYTTTAGDYLGWAYLPDIVTKPGRAFLDGVVIDWESLLGVSTTYAGRYDQGETATHEVGHWLNLEHTFFGGCNAKGDFVDDTPAQKVPTGGCPEGKDTCRQPGLDPIHNYMDYSYDTCYTQFTPGQAQRMGDAWLLYRAV</sequence>
<keyword evidence="8" id="KW-1015">Disulfide bond</keyword>
<keyword evidence="3" id="KW-0479">Metal-binding</keyword>
<protein>
    <submittedName>
        <fullName evidence="12">Pregnancy-associated plasma protein-A</fullName>
    </submittedName>
</protein>
<dbReference type="InterPro" id="IPR024079">
    <property type="entry name" value="MetalloPept_cat_dom_sf"/>
</dbReference>
<evidence type="ECO:0000256" key="6">
    <source>
        <dbReference type="ARBA" id="ARBA00022833"/>
    </source>
</evidence>
<keyword evidence="13" id="KW-1185">Reference proteome</keyword>
<evidence type="ECO:0000256" key="2">
    <source>
        <dbReference type="ARBA" id="ARBA00022670"/>
    </source>
</evidence>
<gene>
    <name evidence="12" type="ORF">EV644_105424</name>
</gene>
<evidence type="ECO:0000256" key="8">
    <source>
        <dbReference type="ARBA" id="ARBA00023157"/>
    </source>
</evidence>
<organism evidence="12 13">
    <name type="scientific">Kribbella orskensis</name>
    <dbReference type="NCBI Taxonomy" id="2512216"/>
    <lineage>
        <taxon>Bacteria</taxon>
        <taxon>Bacillati</taxon>
        <taxon>Actinomycetota</taxon>
        <taxon>Actinomycetes</taxon>
        <taxon>Propionibacteriales</taxon>
        <taxon>Kribbellaceae</taxon>
        <taxon>Kribbella</taxon>
    </lineage>
</organism>
<evidence type="ECO:0000313" key="13">
    <source>
        <dbReference type="Proteomes" id="UP000295818"/>
    </source>
</evidence>
<evidence type="ECO:0000256" key="7">
    <source>
        <dbReference type="ARBA" id="ARBA00023049"/>
    </source>
</evidence>
<keyword evidence="5" id="KW-0378">Hydrolase</keyword>
<feature type="region of interest" description="Disordered" evidence="9">
    <location>
        <begin position="25"/>
        <end position="47"/>
    </location>
</feature>
<dbReference type="EMBL" id="SLWM01000005">
    <property type="protein sequence ID" value="TCO24390.1"/>
    <property type="molecule type" value="Genomic_DNA"/>
</dbReference>
<keyword evidence="7" id="KW-0482">Metalloprotease</keyword>
<name>A0ABY2BLX1_9ACTN</name>
<feature type="domain" description="Peptidase M43 pregnancy-associated plasma-A" evidence="11">
    <location>
        <begin position="218"/>
        <end position="300"/>
    </location>
</feature>
<feature type="chain" id="PRO_5047114407" evidence="10">
    <location>
        <begin position="26"/>
        <end position="308"/>
    </location>
</feature>
<dbReference type="PANTHER" id="PTHR47466">
    <property type="match status" value="1"/>
</dbReference>
<dbReference type="CDD" id="cd04275">
    <property type="entry name" value="ZnMc_pappalysin_like"/>
    <property type="match status" value="1"/>
</dbReference>
<proteinExistence type="inferred from homology"/>
<dbReference type="Proteomes" id="UP000295818">
    <property type="component" value="Unassembled WGS sequence"/>
</dbReference>
<keyword evidence="4 10" id="KW-0732">Signal</keyword>
<comment type="similarity">
    <text evidence="1">Belongs to the peptidase M43B family.</text>
</comment>
<dbReference type="Pfam" id="PF05572">
    <property type="entry name" value="Peptidase_M43"/>
    <property type="match status" value="1"/>
</dbReference>
<evidence type="ECO:0000313" key="12">
    <source>
        <dbReference type="EMBL" id="TCO24390.1"/>
    </source>
</evidence>
<evidence type="ECO:0000256" key="3">
    <source>
        <dbReference type="ARBA" id="ARBA00022723"/>
    </source>
</evidence>
<dbReference type="InterPro" id="IPR008754">
    <property type="entry name" value="Peptidase_M43"/>
</dbReference>
<dbReference type="PANTHER" id="PTHR47466:SF1">
    <property type="entry name" value="METALLOPROTEASE MEP1 (AFU_ORTHOLOGUE AFUA_1G07730)-RELATED"/>
    <property type="match status" value="1"/>
</dbReference>
<reference evidence="12 13" key="1">
    <citation type="journal article" date="2015" name="Stand. Genomic Sci.">
        <title>Genomic Encyclopedia of Bacterial and Archaeal Type Strains, Phase III: the genomes of soil and plant-associated and newly described type strains.</title>
        <authorList>
            <person name="Whitman W.B."/>
            <person name="Woyke T."/>
            <person name="Klenk H.P."/>
            <person name="Zhou Y."/>
            <person name="Lilburn T.G."/>
            <person name="Beck B.J."/>
            <person name="De Vos P."/>
            <person name="Vandamme P."/>
            <person name="Eisen J.A."/>
            <person name="Garrity G."/>
            <person name="Hugenholtz P."/>
            <person name="Kyrpides N.C."/>
        </authorList>
    </citation>
    <scope>NUCLEOTIDE SEQUENCE [LARGE SCALE GENOMIC DNA]</scope>
    <source>
        <strain evidence="12 13">VKM Ac-2538</strain>
    </source>
</reference>
<evidence type="ECO:0000256" key="9">
    <source>
        <dbReference type="SAM" id="MobiDB-lite"/>
    </source>
</evidence>
<dbReference type="Gene3D" id="3.40.390.10">
    <property type="entry name" value="Collagenase (Catalytic Domain)"/>
    <property type="match status" value="1"/>
</dbReference>
<comment type="caution">
    <text evidence="12">The sequence shown here is derived from an EMBL/GenBank/DDBJ whole genome shotgun (WGS) entry which is preliminary data.</text>
</comment>
<evidence type="ECO:0000256" key="1">
    <source>
        <dbReference type="ARBA" id="ARBA00008721"/>
    </source>
</evidence>
<evidence type="ECO:0000256" key="10">
    <source>
        <dbReference type="SAM" id="SignalP"/>
    </source>
</evidence>
<keyword evidence="2" id="KW-0645">Protease</keyword>
<feature type="signal peptide" evidence="10">
    <location>
        <begin position="1"/>
        <end position="25"/>
    </location>
</feature>
<accession>A0ABY2BLX1</accession>
<dbReference type="SUPFAM" id="SSF55486">
    <property type="entry name" value="Metalloproteases ('zincins'), catalytic domain"/>
    <property type="match status" value="1"/>
</dbReference>
<evidence type="ECO:0000259" key="11">
    <source>
        <dbReference type="Pfam" id="PF05572"/>
    </source>
</evidence>
<dbReference type="RefSeq" id="WP_158292851.1">
    <property type="nucleotide sequence ID" value="NZ_SLWM01000005.1"/>
</dbReference>
<evidence type="ECO:0000256" key="4">
    <source>
        <dbReference type="ARBA" id="ARBA00022729"/>
    </source>
</evidence>
<keyword evidence="6" id="KW-0862">Zinc</keyword>
<evidence type="ECO:0000256" key="5">
    <source>
        <dbReference type="ARBA" id="ARBA00022801"/>
    </source>
</evidence>